<accession>A0A1F7ZX91</accession>
<dbReference type="STRING" id="109264.A0A1F7ZX91"/>
<dbReference type="Proteomes" id="UP000179179">
    <property type="component" value="Unassembled WGS sequence"/>
</dbReference>
<proteinExistence type="predicted"/>
<protein>
    <submittedName>
        <fullName evidence="3">Uncharacterized protein</fullName>
    </submittedName>
</protein>
<feature type="coiled-coil region" evidence="1">
    <location>
        <begin position="22"/>
        <end position="49"/>
    </location>
</feature>
<dbReference type="OrthoDB" id="4510327at2759"/>
<dbReference type="Gene3D" id="3.90.20.10">
    <property type="match status" value="1"/>
</dbReference>
<feature type="region of interest" description="Disordered" evidence="2">
    <location>
        <begin position="519"/>
        <end position="540"/>
    </location>
</feature>
<name>A0A1F7ZX91_9EURO</name>
<reference evidence="3 4" key="1">
    <citation type="journal article" date="2016" name="Genome Biol. Evol.">
        <title>Draft genome sequence of an aflatoxigenic Aspergillus species, A. bombycis.</title>
        <authorList>
            <person name="Moore G.G."/>
            <person name="Mack B.M."/>
            <person name="Beltz S.B."/>
            <person name="Gilbert M.K."/>
        </authorList>
    </citation>
    <scope>NUCLEOTIDE SEQUENCE [LARGE SCALE GENOMIC DNA]</scope>
    <source>
        <strain evidence="4">NRRL 26010</strain>
    </source>
</reference>
<evidence type="ECO:0000256" key="1">
    <source>
        <dbReference type="SAM" id="Coils"/>
    </source>
</evidence>
<evidence type="ECO:0000313" key="4">
    <source>
        <dbReference type="Proteomes" id="UP000179179"/>
    </source>
</evidence>
<feature type="coiled-coil region" evidence="1">
    <location>
        <begin position="264"/>
        <end position="319"/>
    </location>
</feature>
<dbReference type="RefSeq" id="XP_022387777.1">
    <property type="nucleotide sequence ID" value="XM_022534456.1"/>
</dbReference>
<dbReference type="Gene3D" id="1.20.120.20">
    <property type="entry name" value="Apolipoprotein"/>
    <property type="match status" value="1"/>
</dbReference>
<dbReference type="SUPFAM" id="SSF58113">
    <property type="entry name" value="Apolipoprotein A-I"/>
    <property type="match status" value="1"/>
</dbReference>
<dbReference type="AlphaFoldDB" id="A0A1F7ZX91"/>
<dbReference type="Gene3D" id="1.20.5.340">
    <property type="match status" value="1"/>
</dbReference>
<evidence type="ECO:0000256" key="2">
    <source>
        <dbReference type="SAM" id="MobiDB-lite"/>
    </source>
</evidence>
<sequence>MEITTLAAMMRQQFDGLNQNINQRVDNLQESLNTRVDNLQRTLFQQNNELHDTLTRRIDETMDSQLEEPLVQRSQQLEESLVHRSNQLEESLVQRSNQIHQAMLQRTNELDTTLIQRNNEFQQTLTRRIDETLLQRSNELQGFLAQRLDDTTAQRTEALHKNLVQEMVKFHKGIIRPQFHRVQKDLAARDQDIKREFQSFKERFDRVDAKFHTLEMDMKEEFNNVNKRFTHMENRFDRVETKVDRLGVRVEEVDAKVDQLGVRVEGVEAKVDQLGARMEGVEAKVDQLEARMSRVEAKADRFEDRLDRVETKVDRFEVQMGNFERILRNSKIAFLSQRVLPIQMYDQEGSPMPIPAASLPTTALAFYHLKESKHWSKLRSLIEYYRLQEEAIQATADYDGSFADTKLEYTELELERAISSNAWGVFVVLGGRIGIDCGALHDRVIQVQFHSQKNVSSKRDASDLSTNKRAAKTHCPLSDRVRPVSEAQRDTDVCEPYDLSRIYSEVDSEKFKQSLDPRIQGNEPLVTPVPKQGLNGSCSSQGEQREYVLKGGSSYSLFYGDTEITMSLSQQTETESVQE</sequence>
<dbReference type="GeneID" id="34450717"/>
<organism evidence="3 4">
    <name type="scientific">Aspergillus bombycis</name>
    <dbReference type="NCBI Taxonomy" id="109264"/>
    <lineage>
        <taxon>Eukaryota</taxon>
        <taxon>Fungi</taxon>
        <taxon>Dikarya</taxon>
        <taxon>Ascomycota</taxon>
        <taxon>Pezizomycotina</taxon>
        <taxon>Eurotiomycetes</taxon>
        <taxon>Eurotiomycetidae</taxon>
        <taxon>Eurotiales</taxon>
        <taxon>Aspergillaceae</taxon>
        <taxon>Aspergillus</taxon>
    </lineage>
</organism>
<dbReference type="EMBL" id="LYCR01000060">
    <property type="protein sequence ID" value="OGM44060.1"/>
    <property type="molecule type" value="Genomic_DNA"/>
</dbReference>
<comment type="caution">
    <text evidence="3">The sequence shown here is derived from an EMBL/GenBank/DDBJ whole genome shotgun (WGS) entry which is preliminary data.</text>
</comment>
<dbReference type="SUPFAM" id="SSF57997">
    <property type="entry name" value="Tropomyosin"/>
    <property type="match status" value="1"/>
</dbReference>
<gene>
    <name evidence="3" type="ORF">ABOM_007327</name>
</gene>
<evidence type="ECO:0000313" key="3">
    <source>
        <dbReference type="EMBL" id="OGM44060.1"/>
    </source>
</evidence>
<keyword evidence="4" id="KW-1185">Reference proteome</keyword>
<keyword evidence="1" id="KW-0175">Coiled coil</keyword>